<evidence type="ECO:0000256" key="11">
    <source>
        <dbReference type="PIRSR" id="PIRSR601382-2"/>
    </source>
</evidence>
<dbReference type="GO" id="GO:0005783">
    <property type="term" value="C:endoplasmic reticulum"/>
    <property type="evidence" value="ECO:0007669"/>
    <property type="project" value="TreeGrafter"/>
</dbReference>
<sequence>MHTRRIYFDFGPTSSTGDLLVDSTRRSQGSSRRISRNGIRWWRLSSMHGPHMVSLSSTRIQRASEMSIERDAMGCDEYKPLTKTGSNLTDQGGVGYTVVDSLDTMQIMGLDKEYQRARGWIANKMTFDRDANFNTFEITIRVLGGLLSSYHLSGGDSLFLQKAIDLADRILPAFDTLTGLPFPEINLKEREGVDDPRSPGLISTAEASTLQLELKYLSFLTDNDVYWGKAEKVMKVIKAATKSADSILVPIFMGASNGQFMISEIRLGSRADSYYEYLLKQYLQTNKSEGVYLNMYAETMKAIHARLVRKGVVKGHTYTSELLPERQQNGQVGWRVSPKQDHLVCFLGGSLMLGATTTGTKGPVSVPPDLIELSKEAQADWKLGEALIEACVDTYTSSATGLAPEIVHFWTEENKDLDSKTRDWYIKGGNRPGQNSYDARYILRPETIESLFIAYRLTGDVKYRNYGWNIFQAIQKYCRVESGGYASLLNVDNVKSIKMDKMETFFLSETLKYLYLLFSDADVLPLDKYVFNTEAHPLPIFNPSIRTGFS</sequence>
<dbReference type="STRING" id="945553.A0A0D2NPZ7"/>
<dbReference type="OMA" id="WDAYTKY"/>
<gene>
    <name evidence="14" type="ORF">HYPSUDRAFT_766965</name>
</gene>
<feature type="binding site" evidence="11">
    <location>
        <position position="533"/>
    </location>
    <ligand>
        <name>Ca(2+)</name>
        <dbReference type="ChEBI" id="CHEBI:29108"/>
    </ligand>
</feature>
<dbReference type="EC" id="3.2.1.-" evidence="13"/>
<comment type="cofactor">
    <cofactor evidence="1 11">
        <name>Ca(2+)</name>
        <dbReference type="ChEBI" id="CHEBI:29108"/>
    </cofactor>
</comment>
<reference evidence="15" key="1">
    <citation type="submission" date="2014-04" db="EMBL/GenBank/DDBJ databases">
        <title>Evolutionary Origins and Diversification of the Mycorrhizal Mutualists.</title>
        <authorList>
            <consortium name="DOE Joint Genome Institute"/>
            <consortium name="Mycorrhizal Genomics Consortium"/>
            <person name="Kohler A."/>
            <person name="Kuo A."/>
            <person name="Nagy L.G."/>
            <person name="Floudas D."/>
            <person name="Copeland A."/>
            <person name="Barry K.W."/>
            <person name="Cichocki N."/>
            <person name="Veneault-Fourrey C."/>
            <person name="LaButti K."/>
            <person name="Lindquist E.A."/>
            <person name="Lipzen A."/>
            <person name="Lundell T."/>
            <person name="Morin E."/>
            <person name="Murat C."/>
            <person name="Riley R."/>
            <person name="Ohm R."/>
            <person name="Sun H."/>
            <person name="Tunlid A."/>
            <person name="Henrissat B."/>
            <person name="Grigoriev I.V."/>
            <person name="Hibbett D.S."/>
            <person name="Martin F."/>
        </authorList>
    </citation>
    <scope>NUCLEOTIDE SEQUENCE [LARGE SCALE GENOMIC DNA]</scope>
    <source>
        <strain evidence="15">FD-334 SS-4</strain>
    </source>
</reference>
<dbReference type="Gene3D" id="1.50.10.10">
    <property type="match status" value="1"/>
</dbReference>
<feature type="active site" description="Proton donor" evidence="10">
    <location>
        <position position="405"/>
    </location>
</feature>
<evidence type="ECO:0000256" key="4">
    <source>
        <dbReference type="ARBA" id="ARBA00022723"/>
    </source>
</evidence>
<dbReference type="GO" id="GO:0005975">
    <property type="term" value="P:carbohydrate metabolic process"/>
    <property type="evidence" value="ECO:0007669"/>
    <property type="project" value="InterPro"/>
</dbReference>
<dbReference type="InterPro" id="IPR050749">
    <property type="entry name" value="Glycosyl_Hydrolase_47"/>
</dbReference>
<dbReference type="SUPFAM" id="SSF48225">
    <property type="entry name" value="Seven-hairpin glycosidases"/>
    <property type="match status" value="1"/>
</dbReference>
<dbReference type="PRINTS" id="PR00747">
    <property type="entry name" value="GLYHDRLASE47"/>
</dbReference>
<feature type="active site" evidence="10">
    <location>
        <position position="446"/>
    </location>
</feature>
<organism evidence="14 15">
    <name type="scientific">Hypholoma sublateritium (strain FD-334 SS-4)</name>
    <dbReference type="NCBI Taxonomy" id="945553"/>
    <lineage>
        <taxon>Eukaryota</taxon>
        <taxon>Fungi</taxon>
        <taxon>Dikarya</taxon>
        <taxon>Basidiomycota</taxon>
        <taxon>Agaricomycotina</taxon>
        <taxon>Agaricomycetes</taxon>
        <taxon>Agaricomycetidae</taxon>
        <taxon>Agaricales</taxon>
        <taxon>Agaricineae</taxon>
        <taxon>Strophariaceae</taxon>
        <taxon>Hypholoma</taxon>
    </lineage>
</organism>
<comment type="similarity">
    <text evidence="3 13">Belongs to the glycosyl hydrolase 47 family.</text>
</comment>
<evidence type="ECO:0000256" key="8">
    <source>
        <dbReference type="ARBA" id="ARBA00047669"/>
    </source>
</evidence>
<evidence type="ECO:0000256" key="3">
    <source>
        <dbReference type="ARBA" id="ARBA00007658"/>
    </source>
</evidence>
<keyword evidence="7 12" id="KW-1015">Disulfide bond</keyword>
<evidence type="ECO:0000256" key="5">
    <source>
        <dbReference type="ARBA" id="ARBA00022801"/>
    </source>
</evidence>
<evidence type="ECO:0000256" key="6">
    <source>
        <dbReference type="ARBA" id="ARBA00022837"/>
    </source>
</evidence>
<evidence type="ECO:0000256" key="12">
    <source>
        <dbReference type="PIRSR" id="PIRSR601382-3"/>
    </source>
</evidence>
<keyword evidence="4 11" id="KW-0479">Metal-binding</keyword>
<evidence type="ECO:0000313" key="14">
    <source>
        <dbReference type="EMBL" id="KJA20839.1"/>
    </source>
</evidence>
<protein>
    <recommendedName>
        <fullName evidence="13">alpha-1,2-Mannosidase</fullName>
        <ecNumber evidence="13">3.2.1.-</ecNumber>
    </recommendedName>
</protein>
<dbReference type="PANTHER" id="PTHR11742:SF55">
    <property type="entry name" value="ENDOPLASMIC RETICULUM MANNOSYL-OLIGOSACCHARIDE 1,2-ALPHA-MANNOSIDASE"/>
    <property type="match status" value="1"/>
</dbReference>
<dbReference type="GO" id="GO:0005509">
    <property type="term" value="F:calcium ion binding"/>
    <property type="evidence" value="ECO:0007669"/>
    <property type="project" value="InterPro"/>
</dbReference>
<dbReference type="GO" id="GO:0036503">
    <property type="term" value="P:ERAD pathway"/>
    <property type="evidence" value="ECO:0007669"/>
    <property type="project" value="UniProtKB-ARBA"/>
</dbReference>
<dbReference type="GO" id="GO:0016020">
    <property type="term" value="C:membrane"/>
    <property type="evidence" value="ECO:0007669"/>
    <property type="project" value="InterPro"/>
</dbReference>
<evidence type="ECO:0000256" key="10">
    <source>
        <dbReference type="PIRSR" id="PIRSR601382-1"/>
    </source>
</evidence>
<dbReference type="Pfam" id="PF01532">
    <property type="entry name" value="Glyco_hydro_47"/>
    <property type="match status" value="1"/>
</dbReference>
<proteinExistence type="inferred from homology"/>
<feature type="disulfide bond" evidence="12">
    <location>
        <begin position="345"/>
        <end position="391"/>
    </location>
</feature>
<feature type="active site" evidence="10">
    <location>
        <position position="272"/>
    </location>
</feature>
<dbReference type="InterPro" id="IPR012341">
    <property type="entry name" value="6hp_glycosidase-like_sf"/>
</dbReference>
<evidence type="ECO:0000256" key="13">
    <source>
        <dbReference type="RuleBase" id="RU361193"/>
    </source>
</evidence>
<evidence type="ECO:0000256" key="1">
    <source>
        <dbReference type="ARBA" id="ARBA00001913"/>
    </source>
</evidence>
<dbReference type="AlphaFoldDB" id="A0A0D2NPZ7"/>
<dbReference type="GO" id="GO:0004571">
    <property type="term" value="F:mannosyl-oligosaccharide 1,2-alpha-mannosidase activity"/>
    <property type="evidence" value="ECO:0007669"/>
    <property type="project" value="UniProtKB-EC"/>
</dbReference>
<accession>A0A0D2NPZ7</accession>
<keyword evidence="5 13" id="KW-0378">Hydrolase</keyword>
<comment type="catalytic activity">
    <reaction evidence="9">
        <text>N(4)-(alpha-D-Man-(1-&gt;2)-alpha-D-Man-(1-&gt;2)-alpha-D-Man-(1-&gt;3)-[alpha-D-Man-(1-&gt;2)-alpha-D-Man-(1-&gt;3)-[alpha-D-Man-(1-&gt;2)-alpha-D-Man-(1-&gt;6)]-alpha-D-Man-(1-&gt;6)]-beta-D-Man-(1-&gt;4)-beta-D-GlcNAc-(1-&gt;4)-beta-D-GlcNAc)-L-asparaginyl-[protein] (N-glucan mannose isomer 9A1,2,3B1,2,3) + 4 H2O = N(4)-(alpha-D-Man-(1-&gt;3)-[alpha-D-Man-(1-&gt;3)-[alpha-D-Man-(1-&gt;6)]-alpha-D-Man-(1-&gt;6)]-beta-D-Man-(1-&gt;4)-beta-D-GlcNAc-(1-&gt;4)-beta-D-GlcNAc)-L-asparaginyl-[protein] (N-glucan mannose isomer 5A1,2) + 4 beta-D-mannose</text>
        <dbReference type="Rhea" id="RHEA:56008"/>
        <dbReference type="Rhea" id="RHEA-COMP:14356"/>
        <dbReference type="Rhea" id="RHEA-COMP:14367"/>
        <dbReference type="ChEBI" id="CHEBI:15377"/>
        <dbReference type="ChEBI" id="CHEBI:28563"/>
        <dbReference type="ChEBI" id="CHEBI:59087"/>
        <dbReference type="ChEBI" id="CHEBI:139493"/>
        <dbReference type="EC" id="3.2.1.113"/>
    </reaction>
</comment>
<dbReference type="Proteomes" id="UP000054270">
    <property type="component" value="Unassembled WGS sequence"/>
</dbReference>
<name>A0A0D2NPZ7_HYPSF</name>
<comment type="catalytic activity">
    <reaction evidence="8">
        <text>N(4)-(alpha-D-Man-(1-&gt;2)-alpha-D-Man-(1-&gt;2)-alpha-D-Man-(1-&gt;3)-[alpha-D-Man-(1-&gt;3)-[alpha-D-Man-(1-&gt;2)-alpha-D-Man-(1-&gt;6)]-alpha-D-Man-(1-&gt;6)]-beta-D-Man-(1-&gt;4)-beta-D-GlcNAc-(1-&gt;4)-beta-D-GlcNAc)-L-asparaginyl-[protein] (N-glucan mannose isomer 8A1,2,3B1,3) + 3 H2O = N(4)-(alpha-D-Man-(1-&gt;3)-[alpha-D-Man-(1-&gt;3)-[alpha-D-Man-(1-&gt;6)]-alpha-D-Man-(1-&gt;6)]-beta-D-Man-(1-&gt;4)-beta-D-GlcNAc-(1-&gt;4)-beta-D-GlcNAc)-L-asparaginyl-[protein] (N-glucan mannose isomer 5A1,2) + 3 beta-D-mannose</text>
        <dbReference type="Rhea" id="RHEA:56028"/>
        <dbReference type="Rhea" id="RHEA-COMP:14358"/>
        <dbReference type="Rhea" id="RHEA-COMP:14367"/>
        <dbReference type="ChEBI" id="CHEBI:15377"/>
        <dbReference type="ChEBI" id="CHEBI:28563"/>
        <dbReference type="ChEBI" id="CHEBI:59087"/>
        <dbReference type="ChEBI" id="CHEBI:60628"/>
        <dbReference type="EC" id="3.2.1.113"/>
    </reaction>
</comment>
<evidence type="ECO:0000256" key="7">
    <source>
        <dbReference type="ARBA" id="ARBA00023157"/>
    </source>
</evidence>
<dbReference type="OrthoDB" id="8118055at2759"/>
<feature type="active site" description="Proton donor" evidence="10">
    <location>
        <position position="137"/>
    </location>
</feature>
<keyword evidence="6 11" id="KW-0106">Calcium</keyword>
<evidence type="ECO:0000256" key="9">
    <source>
        <dbReference type="ARBA" id="ARBA00048605"/>
    </source>
</evidence>
<dbReference type="InterPro" id="IPR036026">
    <property type="entry name" value="Seven-hairpin_glycosidases"/>
</dbReference>
<keyword evidence="15" id="KW-1185">Reference proteome</keyword>
<comment type="pathway">
    <text evidence="2">Protein modification; protein glycosylation.</text>
</comment>
<evidence type="ECO:0000256" key="2">
    <source>
        <dbReference type="ARBA" id="ARBA00004922"/>
    </source>
</evidence>
<keyword evidence="13" id="KW-0326">Glycosidase</keyword>
<dbReference type="EMBL" id="KN817563">
    <property type="protein sequence ID" value="KJA20839.1"/>
    <property type="molecule type" value="Genomic_DNA"/>
</dbReference>
<evidence type="ECO:0000313" key="15">
    <source>
        <dbReference type="Proteomes" id="UP000054270"/>
    </source>
</evidence>
<dbReference type="InterPro" id="IPR001382">
    <property type="entry name" value="Glyco_hydro_47"/>
</dbReference>
<dbReference type="PANTHER" id="PTHR11742">
    <property type="entry name" value="MANNOSYL-OLIGOSACCHARIDE ALPHA-1,2-MANNOSIDASE-RELATED"/>
    <property type="match status" value="1"/>
</dbReference>